<protein>
    <submittedName>
        <fullName evidence="2">Uncharacterized protein</fullName>
    </submittedName>
</protein>
<organism evidence="2">
    <name type="scientific">uncultured Solirubrobacteraceae bacterium</name>
    <dbReference type="NCBI Taxonomy" id="1162706"/>
    <lineage>
        <taxon>Bacteria</taxon>
        <taxon>Bacillati</taxon>
        <taxon>Actinomycetota</taxon>
        <taxon>Thermoleophilia</taxon>
        <taxon>Solirubrobacterales</taxon>
        <taxon>Solirubrobacteraceae</taxon>
        <taxon>environmental samples</taxon>
    </lineage>
</organism>
<evidence type="ECO:0000313" key="2">
    <source>
        <dbReference type="EMBL" id="CAA9491195.1"/>
    </source>
</evidence>
<dbReference type="EMBL" id="CADCVR010000043">
    <property type="protein sequence ID" value="CAA9491195.1"/>
    <property type="molecule type" value="Genomic_DNA"/>
</dbReference>
<proteinExistence type="predicted"/>
<gene>
    <name evidence="2" type="ORF">AVDCRST_MAG53-1468</name>
</gene>
<evidence type="ECO:0000256" key="1">
    <source>
        <dbReference type="SAM" id="MobiDB-lite"/>
    </source>
</evidence>
<feature type="region of interest" description="Disordered" evidence="1">
    <location>
        <begin position="114"/>
        <end position="159"/>
    </location>
</feature>
<dbReference type="AlphaFoldDB" id="A0A6J4S7B7"/>
<sequence>MLVAPRQLLHAGDVQARRRQILEPRGALTVLADRADKPDLRARRESRQRRVRALLADARDVLERTARAAGRRKLVEEHGDVLHDGADDGDGGGHAVPVPGWAFRAAWVQQSSGGLRLGAPAMPSRPRAANHRRRDCRSPGRGDRLGRHEAPVSDGAARR</sequence>
<name>A0A6J4S7B7_9ACTN</name>
<accession>A0A6J4S7B7</accession>
<reference evidence="2" key="1">
    <citation type="submission" date="2020-02" db="EMBL/GenBank/DDBJ databases">
        <authorList>
            <person name="Meier V. D."/>
        </authorList>
    </citation>
    <scope>NUCLEOTIDE SEQUENCE</scope>
    <source>
        <strain evidence="2">AVDCRST_MAG53</strain>
    </source>
</reference>
<feature type="compositionally biased region" description="Basic and acidic residues" evidence="1">
    <location>
        <begin position="136"/>
        <end position="159"/>
    </location>
</feature>